<accession>A0A2H0LM14</accession>
<dbReference type="InterPro" id="IPR045584">
    <property type="entry name" value="Pilin-like"/>
</dbReference>
<feature type="transmembrane region" description="Helical" evidence="1">
    <location>
        <begin position="23"/>
        <end position="44"/>
    </location>
</feature>
<dbReference type="Pfam" id="PF07963">
    <property type="entry name" value="N_methyl"/>
    <property type="match status" value="1"/>
</dbReference>
<dbReference type="InterPro" id="IPR012902">
    <property type="entry name" value="N_methyl_site"/>
</dbReference>
<keyword evidence="1" id="KW-0812">Transmembrane</keyword>
<evidence type="ECO:0008006" key="4">
    <source>
        <dbReference type="Google" id="ProtNLM"/>
    </source>
</evidence>
<evidence type="ECO:0000313" key="3">
    <source>
        <dbReference type="Proteomes" id="UP000230859"/>
    </source>
</evidence>
<dbReference type="AlphaFoldDB" id="A0A2H0LM14"/>
<dbReference type="Proteomes" id="UP000230859">
    <property type="component" value="Unassembled WGS sequence"/>
</dbReference>
<evidence type="ECO:0000256" key="1">
    <source>
        <dbReference type="SAM" id="Phobius"/>
    </source>
</evidence>
<dbReference type="PROSITE" id="PS00409">
    <property type="entry name" value="PROKAR_NTER_METHYL"/>
    <property type="match status" value="1"/>
</dbReference>
<organism evidence="2 3">
    <name type="scientific">Candidatus Abzuiibacterium crystallinum</name>
    <dbReference type="NCBI Taxonomy" id="1974748"/>
    <lineage>
        <taxon>Bacteria</taxon>
        <taxon>Pseudomonadati</taxon>
        <taxon>Candidatus Omnitrophota</taxon>
        <taxon>Candidatus Abzuiibacterium</taxon>
    </lineage>
</organism>
<dbReference type="NCBIfam" id="TIGR02532">
    <property type="entry name" value="IV_pilin_GFxxxE"/>
    <property type="match status" value="1"/>
</dbReference>
<dbReference type="Gene3D" id="3.30.700.10">
    <property type="entry name" value="Glycoprotein, Type 4 Pilin"/>
    <property type="match status" value="1"/>
</dbReference>
<keyword evidence="1" id="KW-0472">Membrane</keyword>
<name>A0A2H0LM14_9BACT</name>
<protein>
    <recommendedName>
        <fullName evidence="4">Pili assembly chaperone</fullName>
    </recommendedName>
</protein>
<dbReference type="SUPFAM" id="SSF54523">
    <property type="entry name" value="Pili subunits"/>
    <property type="match status" value="1"/>
</dbReference>
<dbReference type="EMBL" id="PCVY01000065">
    <property type="protein sequence ID" value="PIQ85470.1"/>
    <property type="molecule type" value="Genomic_DNA"/>
</dbReference>
<evidence type="ECO:0000313" key="2">
    <source>
        <dbReference type="EMBL" id="PIQ85470.1"/>
    </source>
</evidence>
<proteinExistence type="predicted"/>
<comment type="caution">
    <text evidence="2">The sequence shown here is derived from an EMBL/GenBank/DDBJ whole genome shotgun (WGS) entry which is preliminary data.</text>
</comment>
<dbReference type="PANTHER" id="PTHR30093">
    <property type="entry name" value="GENERAL SECRETION PATHWAY PROTEIN G"/>
    <property type="match status" value="1"/>
</dbReference>
<sequence>MTPYQWGKWRNQMKLSNLTKRKGFTLVELLIVIVILGIIAALVLPKLIAQPEKARVAEAGNALGILGRSLSAAQQMRGGSAAGWLDVTNAAQQNALGLNGSPNTVNWSFASPTNSVVATRLNASNAPTPCVGDTITLFPGNGNYVGGSANCYGKDGPYDANVILKGQ</sequence>
<keyword evidence="1" id="KW-1133">Transmembrane helix</keyword>
<gene>
    <name evidence="2" type="ORF">COV74_08245</name>
</gene>
<reference evidence="2 3" key="1">
    <citation type="submission" date="2017-09" db="EMBL/GenBank/DDBJ databases">
        <title>Depth-based differentiation of microbial function through sediment-hosted aquifers and enrichment of novel symbionts in the deep terrestrial subsurface.</title>
        <authorList>
            <person name="Probst A.J."/>
            <person name="Ladd B."/>
            <person name="Jarett J.K."/>
            <person name="Geller-Mcgrath D.E."/>
            <person name="Sieber C.M."/>
            <person name="Emerson J.B."/>
            <person name="Anantharaman K."/>
            <person name="Thomas B.C."/>
            <person name="Malmstrom R."/>
            <person name="Stieglmeier M."/>
            <person name="Klingl A."/>
            <person name="Woyke T."/>
            <person name="Ryan C.M."/>
            <person name="Banfield J.F."/>
        </authorList>
    </citation>
    <scope>NUCLEOTIDE SEQUENCE [LARGE SCALE GENOMIC DNA]</scope>
    <source>
        <strain evidence="2">CG11_big_fil_rev_8_21_14_0_20_45_26</strain>
    </source>
</reference>